<dbReference type="STRING" id="1678840.ATC1_12553"/>
<evidence type="ECO:0000256" key="3">
    <source>
        <dbReference type="ARBA" id="ARBA00022722"/>
    </source>
</evidence>
<keyword evidence="5 7" id="KW-0378">Hydrolase</keyword>
<dbReference type="EC" id="3.1.26.5" evidence="7 8"/>
<reference evidence="9" key="1">
    <citation type="journal article" date="2015" name="Genome Announc.">
        <title>Draft Genome Sequence of Anaerolineae Strain TC1, a Novel Isolate from a Methanogenic Wastewater Treatment System.</title>
        <authorList>
            <person name="Matsuura N."/>
            <person name="Tourlousse D.M."/>
            <person name="Sun L."/>
            <person name="Toyonaga M."/>
            <person name="Kuroda K."/>
            <person name="Ohashi A."/>
            <person name="Cruz R."/>
            <person name="Yamaguchi T."/>
            <person name="Sekiguchi Y."/>
        </authorList>
    </citation>
    <scope>NUCLEOTIDE SEQUENCE [LARGE SCALE GENOMIC DNA]</scope>
    <source>
        <strain evidence="9">TC1</strain>
    </source>
</reference>
<dbReference type="Gene3D" id="3.30.230.10">
    <property type="match status" value="1"/>
</dbReference>
<sequence length="112" mass="12508">MERKKRLNRTTDIQRVRQKGKSFPHPLLVLIVLSGEDQPECQIGVIATKSIGGAVERNRAKRLIRVSVDEVINTIRPDVKALIIARKPIVQADVSEVSAALHLMIHKAKICI</sequence>
<dbReference type="GO" id="GO:0000049">
    <property type="term" value="F:tRNA binding"/>
    <property type="evidence" value="ECO:0007669"/>
    <property type="project" value="UniProtKB-UniRule"/>
</dbReference>
<evidence type="ECO:0000313" key="10">
    <source>
        <dbReference type="Proteomes" id="UP000053370"/>
    </source>
</evidence>
<dbReference type="InterPro" id="IPR020539">
    <property type="entry name" value="RNase_P_CS"/>
</dbReference>
<dbReference type="OrthoDB" id="166028at2"/>
<gene>
    <name evidence="7" type="primary">rnpA</name>
    <name evidence="9" type="ORF">ATC1_12553</name>
</gene>
<evidence type="ECO:0000313" key="9">
    <source>
        <dbReference type="EMBL" id="GAP40013.1"/>
    </source>
</evidence>
<evidence type="ECO:0000256" key="6">
    <source>
        <dbReference type="ARBA" id="ARBA00022884"/>
    </source>
</evidence>
<dbReference type="PATRIC" id="fig|1678840.3.peg.1167"/>
<keyword evidence="4 7" id="KW-0255">Endonuclease</keyword>
<dbReference type="NCBIfam" id="TIGR00188">
    <property type="entry name" value="rnpA"/>
    <property type="match status" value="1"/>
</dbReference>
<dbReference type="InterPro" id="IPR000100">
    <property type="entry name" value="RNase_P"/>
</dbReference>
<accession>A0A0K8PBH7</accession>
<dbReference type="RefSeq" id="WP_062278910.1">
    <property type="nucleotide sequence ID" value="NZ_DF968180.1"/>
</dbReference>
<dbReference type="AlphaFoldDB" id="A0A0K8PBH7"/>
<evidence type="ECO:0000256" key="5">
    <source>
        <dbReference type="ARBA" id="ARBA00022801"/>
    </source>
</evidence>
<keyword evidence="6 7" id="KW-0694">RNA-binding</keyword>
<dbReference type="Pfam" id="PF00825">
    <property type="entry name" value="Ribonuclease_P"/>
    <property type="match status" value="1"/>
</dbReference>
<dbReference type="GO" id="GO:0004526">
    <property type="term" value="F:ribonuclease P activity"/>
    <property type="evidence" value="ECO:0007669"/>
    <property type="project" value="UniProtKB-UniRule"/>
</dbReference>
<dbReference type="InterPro" id="IPR020568">
    <property type="entry name" value="Ribosomal_Su5_D2-typ_SF"/>
</dbReference>
<dbReference type="GO" id="GO:0042781">
    <property type="term" value="F:3'-tRNA processing endoribonuclease activity"/>
    <property type="evidence" value="ECO:0007669"/>
    <property type="project" value="TreeGrafter"/>
</dbReference>
<comment type="subunit">
    <text evidence="7">Consists of a catalytic RNA component (M1 or rnpB) and a protein subunit.</text>
</comment>
<dbReference type="PANTHER" id="PTHR33992">
    <property type="entry name" value="RIBONUCLEASE P PROTEIN COMPONENT"/>
    <property type="match status" value="1"/>
</dbReference>
<keyword evidence="10" id="KW-1185">Reference proteome</keyword>
<evidence type="ECO:0000256" key="1">
    <source>
        <dbReference type="ARBA" id="ARBA00002663"/>
    </source>
</evidence>
<dbReference type="Proteomes" id="UP000053370">
    <property type="component" value="Unassembled WGS sequence"/>
</dbReference>
<dbReference type="HAMAP" id="MF_00227">
    <property type="entry name" value="RNase_P"/>
    <property type="match status" value="1"/>
</dbReference>
<organism evidence="9">
    <name type="scientific">Flexilinea flocculi</name>
    <dbReference type="NCBI Taxonomy" id="1678840"/>
    <lineage>
        <taxon>Bacteria</taxon>
        <taxon>Bacillati</taxon>
        <taxon>Chloroflexota</taxon>
        <taxon>Anaerolineae</taxon>
        <taxon>Anaerolineales</taxon>
        <taxon>Anaerolineaceae</taxon>
        <taxon>Flexilinea</taxon>
    </lineage>
</organism>
<dbReference type="PROSITE" id="PS00648">
    <property type="entry name" value="RIBONUCLEASE_P"/>
    <property type="match status" value="1"/>
</dbReference>
<keyword evidence="2 7" id="KW-0819">tRNA processing</keyword>
<keyword evidence="3 7" id="KW-0540">Nuclease</keyword>
<evidence type="ECO:0000256" key="4">
    <source>
        <dbReference type="ARBA" id="ARBA00022759"/>
    </source>
</evidence>
<protein>
    <recommendedName>
        <fullName evidence="7 8">Ribonuclease P protein component</fullName>
        <shortName evidence="7">RNase P protein</shortName>
        <shortName evidence="7">RNaseP protein</shortName>
        <ecNumber evidence="7 8">3.1.26.5</ecNumber>
    </recommendedName>
    <alternativeName>
        <fullName evidence="7">Protein C5</fullName>
    </alternativeName>
</protein>
<dbReference type="GO" id="GO:0001682">
    <property type="term" value="P:tRNA 5'-leader removal"/>
    <property type="evidence" value="ECO:0007669"/>
    <property type="project" value="UniProtKB-UniRule"/>
</dbReference>
<evidence type="ECO:0000256" key="7">
    <source>
        <dbReference type="HAMAP-Rule" id="MF_00227"/>
    </source>
</evidence>
<dbReference type="GO" id="GO:0030677">
    <property type="term" value="C:ribonuclease P complex"/>
    <property type="evidence" value="ECO:0007669"/>
    <property type="project" value="TreeGrafter"/>
</dbReference>
<comment type="function">
    <text evidence="1 7">RNaseP catalyzes the removal of the 5'-leader sequence from pre-tRNA to produce the mature 5'-terminus. It can also cleave other RNA substrates such as 4.5S RNA. The protein component plays an auxiliary but essential role in vivo by binding to the 5'-leader sequence and broadening the substrate specificity of the ribozyme.</text>
</comment>
<evidence type="ECO:0000256" key="8">
    <source>
        <dbReference type="NCBIfam" id="TIGR00188"/>
    </source>
</evidence>
<dbReference type="EMBL" id="DF968180">
    <property type="protein sequence ID" value="GAP40013.1"/>
    <property type="molecule type" value="Genomic_DNA"/>
</dbReference>
<proteinExistence type="inferred from homology"/>
<dbReference type="SUPFAM" id="SSF54211">
    <property type="entry name" value="Ribosomal protein S5 domain 2-like"/>
    <property type="match status" value="1"/>
</dbReference>
<dbReference type="InterPro" id="IPR014721">
    <property type="entry name" value="Ribsml_uS5_D2-typ_fold_subgr"/>
</dbReference>
<evidence type="ECO:0000256" key="2">
    <source>
        <dbReference type="ARBA" id="ARBA00022694"/>
    </source>
</evidence>
<comment type="similarity">
    <text evidence="7">Belongs to the RnpA family.</text>
</comment>
<comment type="catalytic activity">
    <reaction evidence="7">
        <text>Endonucleolytic cleavage of RNA, removing 5'-extranucleotides from tRNA precursor.</text>
        <dbReference type="EC" id="3.1.26.5"/>
    </reaction>
</comment>
<dbReference type="PANTHER" id="PTHR33992:SF1">
    <property type="entry name" value="RIBONUCLEASE P PROTEIN COMPONENT"/>
    <property type="match status" value="1"/>
</dbReference>
<name>A0A0K8PBH7_9CHLR</name>